<dbReference type="GO" id="GO:0003700">
    <property type="term" value="F:DNA-binding transcription factor activity"/>
    <property type="evidence" value="ECO:0007669"/>
    <property type="project" value="InterPro"/>
</dbReference>
<dbReference type="PROSITE" id="PS50937">
    <property type="entry name" value="HTH_MERR_2"/>
    <property type="match status" value="1"/>
</dbReference>
<dbReference type="GO" id="GO:0003677">
    <property type="term" value="F:DNA binding"/>
    <property type="evidence" value="ECO:0007669"/>
    <property type="project" value="UniProtKB-KW"/>
</dbReference>
<dbReference type="Pfam" id="PF13411">
    <property type="entry name" value="MerR_1"/>
    <property type="match status" value="1"/>
</dbReference>
<dbReference type="PANTHER" id="PTHR30204:SF90">
    <property type="entry name" value="HTH-TYPE TRANSCRIPTIONAL ACTIVATOR MTA"/>
    <property type="match status" value="1"/>
</dbReference>
<dbReference type="CDD" id="cd00592">
    <property type="entry name" value="HTH_MerR-like"/>
    <property type="match status" value="1"/>
</dbReference>
<dbReference type="Proteomes" id="UP000823633">
    <property type="component" value="Unassembled WGS sequence"/>
</dbReference>
<dbReference type="InterPro" id="IPR009061">
    <property type="entry name" value="DNA-bd_dom_put_sf"/>
</dbReference>
<evidence type="ECO:0000313" key="4">
    <source>
        <dbReference type="EMBL" id="MBO8443488.1"/>
    </source>
</evidence>
<name>A0A9D9E9G2_9SPIR</name>
<comment type="caution">
    <text evidence="4">The sequence shown here is derived from an EMBL/GenBank/DDBJ whole genome shotgun (WGS) entry which is preliminary data.</text>
</comment>
<evidence type="ECO:0000259" key="3">
    <source>
        <dbReference type="PROSITE" id="PS50937"/>
    </source>
</evidence>
<dbReference type="PRINTS" id="PR00040">
    <property type="entry name" value="HTHMERR"/>
</dbReference>
<dbReference type="InterPro" id="IPR047057">
    <property type="entry name" value="MerR_fam"/>
</dbReference>
<dbReference type="InterPro" id="IPR000551">
    <property type="entry name" value="MerR-type_HTH_dom"/>
</dbReference>
<dbReference type="Gene3D" id="1.10.1660.10">
    <property type="match status" value="1"/>
</dbReference>
<protein>
    <submittedName>
        <fullName evidence="4">MerR family transcriptional regulator</fullName>
    </submittedName>
</protein>
<dbReference type="AlphaFoldDB" id="A0A9D9E9G2"/>
<reference evidence="4" key="2">
    <citation type="journal article" date="2021" name="PeerJ">
        <title>Extensive microbial diversity within the chicken gut microbiome revealed by metagenomics and culture.</title>
        <authorList>
            <person name="Gilroy R."/>
            <person name="Ravi A."/>
            <person name="Getino M."/>
            <person name="Pursley I."/>
            <person name="Horton D.L."/>
            <person name="Alikhan N.F."/>
            <person name="Baker D."/>
            <person name="Gharbi K."/>
            <person name="Hall N."/>
            <person name="Watson M."/>
            <person name="Adriaenssens E.M."/>
            <person name="Foster-Nyarko E."/>
            <person name="Jarju S."/>
            <person name="Secka A."/>
            <person name="Antonio M."/>
            <person name="Oren A."/>
            <person name="Chaudhuri R.R."/>
            <person name="La Ragione R."/>
            <person name="Hildebrand F."/>
            <person name="Pallen M.J."/>
        </authorList>
    </citation>
    <scope>NUCLEOTIDE SEQUENCE</scope>
    <source>
        <strain evidence="4">11167</strain>
    </source>
</reference>
<gene>
    <name evidence="4" type="ORF">IAC42_06985</name>
</gene>
<evidence type="ECO:0000256" key="1">
    <source>
        <dbReference type="ARBA" id="ARBA00023125"/>
    </source>
</evidence>
<reference evidence="4" key="1">
    <citation type="submission" date="2020-10" db="EMBL/GenBank/DDBJ databases">
        <authorList>
            <person name="Gilroy R."/>
        </authorList>
    </citation>
    <scope>NUCLEOTIDE SEQUENCE</scope>
    <source>
        <strain evidence="4">11167</strain>
    </source>
</reference>
<organism evidence="4 5">
    <name type="scientific">Candidatus Aphodenecus pullistercoris</name>
    <dbReference type="NCBI Taxonomy" id="2840669"/>
    <lineage>
        <taxon>Bacteria</taxon>
        <taxon>Pseudomonadati</taxon>
        <taxon>Spirochaetota</taxon>
        <taxon>Spirochaetia</taxon>
        <taxon>Spirochaetales</taxon>
        <taxon>Candidatus Aphodenecus</taxon>
    </lineage>
</organism>
<feature type="coiled-coil region" evidence="2">
    <location>
        <begin position="89"/>
        <end position="123"/>
    </location>
</feature>
<dbReference type="SUPFAM" id="SSF46955">
    <property type="entry name" value="Putative DNA-binding domain"/>
    <property type="match status" value="1"/>
</dbReference>
<dbReference type="SMART" id="SM00422">
    <property type="entry name" value="HTH_MERR"/>
    <property type="match status" value="1"/>
</dbReference>
<sequence length="150" mass="17289">MDAKRYRIGELCKLTGLTARTIRYYDGLGLLKTKEKTRGGQRIYSDSDLVYIRRIMELKALSFSLDEIRRIIVLGGDDSSGEKRRAVLLESYQKKLDGARRRRDAIEREMGELEWHIAQLEKADGSFKDCPGRLCAECGFKSNCSFRRDD</sequence>
<evidence type="ECO:0000313" key="5">
    <source>
        <dbReference type="Proteomes" id="UP000823633"/>
    </source>
</evidence>
<proteinExistence type="predicted"/>
<keyword evidence="1" id="KW-0238">DNA-binding</keyword>
<feature type="domain" description="HTH merR-type" evidence="3">
    <location>
        <begin position="5"/>
        <end position="74"/>
    </location>
</feature>
<dbReference type="EMBL" id="JADIMU010000045">
    <property type="protein sequence ID" value="MBO8443488.1"/>
    <property type="molecule type" value="Genomic_DNA"/>
</dbReference>
<accession>A0A9D9E9G2</accession>
<dbReference type="PANTHER" id="PTHR30204">
    <property type="entry name" value="REDOX-CYCLING DRUG-SENSING TRANSCRIPTIONAL ACTIVATOR SOXR"/>
    <property type="match status" value="1"/>
</dbReference>
<evidence type="ECO:0000256" key="2">
    <source>
        <dbReference type="SAM" id="Coils"/>
    </source>
</evidence>
<keyword evidence="2" id="KW-0175">Coiled coil</keyword>